<dbReference type="Gramene" id="GBG78230">
    <property type="protein sequence ID" value="GBG78230"/>
    <property type="gene ID" value="CBR_g26264"/>
</dbReference>
<dbReference type="InterPro" id="IPR032675">
    <property type="entry name" value="LRR_dom_sf"/>
</dbReference>
<dbReference type="Pfam" id="PF13516">
    <property type="entry name" value="LRR_6"/>
    <property type="match status" value="1"/>
</dbReference>
<dbReference type="SUPFAM" id="SSF52047">
    <property type="entry name" value="RNI-like"/>
    <property type="match status" value="2"/>
</dbReference>
<dbReference type="PANTHER" id="PTHR13318">
    <property type="entry name" value="PARTNER OF PAIRED, ISOFORM B-RELATED"/>
    <property type="match status" value="1"/>
</dbReference>
<keyword evidence="3" id="KW-1185">Reference proteome</keyword>
<dbReference type="SMART" id="SM00367">
    <property type="entry name" value="LRR_CC"/>
    <property type="match status" value="7"/>
</dbReference>
<evidence type="ECO:0000313" key="3">
    <source>
        <dbReference type="Proteomes" id="UP000265515"/>
    </source>
</evidence>
<comment type="caution">
    <text evidence="2">The sequence shown here is derived from an EMBL/GenBank/DDBJ whole genome shotgun (WGS) entry which is preliminary data.</text>
</comment>
<dbReference type="Gene3D" id="3.80.10.10">
    <property type="entry name" value="Ribonuclease Inhibitor"/>
    <property type="match status" value="3"/>
</dbReference>
<feature type="non-terminal residue" evidence="2">
    <location>
        <position position="1"/>
    </location>
</feature>
<name>A0A388L7E0_CHABU</name>
<dbReference type="GO" id="GO:0019005">
    <property type="term" value="C:SCF ubiquitin ligase complex"/>
    <property type="evidence" value="ECO:0007669"/>
    <property type="project" value="TreeGrafter"/>
</dbReference>
<feature type="compositionally biased region" description="Polar residues" evidence="1">
    <location>
        <begin position="514"/>
        <end position="525"/>
    </location>
</feature>
<dbReference type="Proteomes" id="UP000265515">
    <property type="component" value="Unassembled WGS sequence"/>
</dbReference>
<dbReference type="InterPro" id="IPR001611">
    <property type="entry name" value="Leu-rich_rpt"/>
</dbReference>
<dbReference type="OrthoDB" id="550575at2759"/>
<dbReference type="STRING" id="69332.A0A388L7E0"/>
<evidence type="ECO:0000313" key="2">
    <source>
        <dbReference type="EMBL" id="GBG78230.1"/>
    </source>
</evidence>
<gene>
    <name evidence="2" type="ORF">CBR_g26264</name>
</gene>
<dbReference type="AlphaFoldDB" id="A0A388L7E0"/>
<proteinExistence type="predicted"/>
<organism evidence="2 3">
    <name type="scientific">Chara braunii</name>
    <name type="common">Braun's stonewort</name>
    <dbReference type="NCBI Taxonomy" id="69332"/>
    <lineage>
        <taxon>Eukaryota</taxon>
        <taxon>Viridiplantae</taxon>
        <taxon>Streptophyta</taxon>
        <taxon>Charophyceae</taxon>
        <taxon>Charales</taxon>
        <taxon>Characeae</taxon>
        <taxon>Chara</taxon>
    </lineage>
</organism>
<dbReference type="EMBL" id="BFEA01000289">
    <property type="protein sequence ID" value="GBG78230.1"/>
    <property type="molecule type" value="Genomic_DNA"/>
</dbReference>
<protein>
    <recommendedName>
        <fullName evidence="4">F-box domain-containing protein</fullName>
    </recommendedName>
</protein>
<sequence>CLSAFAPLLTHLDIAECCGVTRGGICAVLENCHYLTSINLEGCLLRPEESVHVLRSLVRNCPDLRALNLANCALEEEAIALLASEGGAALPQLASLVLNLVDPLGISVIEDLGRSLNLTELVVGWNEWFGNEEAVVVADTCPQLTALDISWTSVSDPGVLAITSGCPKLQRLVATCTKITDDAVEKIVENCREMKQLCLKRCLTTDRSLGVIARSGCSNLTGLWLYGVYETSCVPSMLTLADLHQLFSRCPRLCELTLRLFDLSASSESRAGGGGGGAAAMDVDCPSRNRTWARWTTATGEREVAGSGGQSSCTATYRSAPLFRSLAMLHQSLRGVSLVADPNWVFSDLRAEMFHFLRACPKLVRFGVKNYRGMTDQLCGEMGAACPTLEHVTFAGCTSLTVEGLKLLVTNCKRLKSIDISKCDSVQGDVGSILQRKLPNRRVVMINPTIEAVCKASRRAGLRKAWRRKSALQLATQKTGKAAPRTGRRPARLGTTMWRRSLTAGEPTVDSPILLSTSNPPQSDGGNAEKRGLEEQRDRFRLRRSWRGTVLRPLLVV</sequence>
<dbReference type="InterPro" id="IPR006553">
    <property type="entry name" value="Leu-rich_rpt_Cys-con_subtyp"/>
</dbReference>
<reference evidence="2 3" key="1">
    <citation type="journal article" date="2018" name="Cell">
        <title>The Chara Genome: Secondary Complexity and Implications for Plant Terrestrialization.</title>
        <authorList>
            <person name="Nishiyama T."/>
            <person name="Sakayama H."/>
            <person name="Vries J.D."/>
            <person name="Buschmann H."/>
            <person name="Saint-Marcoux D."/>
            <person name="Ullrich K.K."/>
            <person name="Haas F.B."/>
            <person name="Vanderstraeten L."/>
            <person name="Becker D."/>
            <person name="Lang D."/>
            <person name="Vosolsobe S."/>
            <person name="Rombauts S."/>
            <person name="Wilhelmsson P.K.I."/>
            <person name="Janitza P."/>
            <person name="Kern R."/>
            <person name="Heyl A."/>
            <person name="Rumpler F."/>
            <person name="Villalobos L.I.A.C."/>
            <person name="Clay J.M."/>
            <person name="Skokan R."/>
            <person name="Toyoda A."/>
            <person name="Suzuki Y."/>
            <person name="Kagoshima H."/>
            <person name="Schijlen E."/>
            <person name="Tajeshwar N."/>
            <person name="Catarino B."/>
            <person name="Hetherington A.J."/>
            <person name="Saltykova A."/>
            <person name="Bonnot C."/>
            <person name="Breuninger H."/>
            <person name="Symeonidi A."/>
            <person name="Radhakrishnan G.V."/>
            <person name="Van Nieuwerburgh F."/>
            <person name="Deforce D."/>
            <person name="Chang C."/>
            <person name="Karol K.G."/>
            <person name="Hedrich R."/>
            <person name="Ulvskov P."/>
            <person name="Glockner G."/>
            <person name="Delwiche C.F."/>
            <person name="Petrasek J."/>
            <person name="Van de Peer Y."/>
            <person name="Friml J."/>
            <person name="Beilby M."/>
            <person name="Dolan L."/>
            <person name="Kohara Y."/>
            <person name="Sugano S."/>
            <person name="Fujiyama A."/>
            <person name="Delaux P.-M."/>
            <person name="Quint M."/>
            <person name="TheiBen G."/>
            <person name="Hagemann M."/>
            <person name="Harholt J."/>
            <person name="Dunand C."/>
            <person name="Zachgo S."/>
            <person name="Langdale J."/>
            <person name="Maumus F."/>
            <person name="Straeten D.V.D."/>
            <person name="Gould S.B."/>
            <person name="Rensing S.A."/>
        </authorList>
    </citation>
    <scope>NUCLEOTIDE SEQUENCE [LARGE SCALE GENOMIC DNA]</scope>
    <source>
        <strain evidence="2 3">S276</strain>
    </source>
</reference>
<accession>A0A388L7E0</accession>
<dbReference type="GO" id="GO:0031146">
    <property type="term" value="P:SCF-dependent proteasomal ubiquitin-dependent protein catabolic process"/>
    <property type="evidence" value="ECO:0007669"/>
    <property type="project" value="TreeGrafter"/>
</dbReference>
<feature type="region of interest" description="Disordered" evidence="1">
    <location>
        <begin position="473"/>
        <end position="536"/>
    </location>
</feature>
<evidence type="ECO:0008006" key="4">
    <source>
        <dbReference type="Google" id="ProtNLM"/>
    </source>
</evidence>
<evidence type="ECO:0000256" key="1">
    <source>
        <dbReference type="SAM" id="MobiDB-lite"/>
    </source>
</evidence>
<feature type="compositionally biased region" description="Basic and acidic residues" evidence="1">
    <location>
        <begin position="527"/>
        <end position="536"/>
    </location>
</feature>